<dbReference type="InterPro" id="IPR006186">
    <property type="entry name" value="Ser/Thr-sp_prot-phosphatase"/>
</dbReference>
<dbReference type="Gene3D" id="3.60.21.10">
    <property type="match status" value="1"/>
</dbReference>
<dbReference type="PANTHER" id="PTHR45668">
    <property type="entry name" value="SERINE/THREONINE-PROTEIN PHOSPHATASE 5-RELATED"/>
    <property type="match status" value="1"/>
</dbReference>
<reference evidence="5" key="1">
    <citation type="journal article" date="2020" name="mSystems">
        <title>Genome- and Community-Level Interaction Insights into Carbon Utilization and Element Cycling Functions of Hydrothermarchaeota in Hydrothermal Sediment.</title>
        <authorList>
            <person name="Zhou Z."/>
            <person name="Liu Y."/>
            <person name="Xu W."/>
            <person name="Pan J."/>
            <person name="Luo Z.H."/>
            <person name="Li M."/>
        </authorList>
    </citation>
    <scope>NUCLEOTIDE SEQUENCE [LARGE SCALE GENOMIC DNA]</scope>
    <source>
        <strain evidence="5">SpSt-648</strain>
    </source>
</reference>
<feature type="domain" description="Serine/threonine specific protein phosphatases" evidence="4">
    <location>
        <begin position="121"/>
        <end position="126"/>
    </location>
</feature>
<dbReference type="SUPFAM" id="SSF56300">
    <property type="entry name" value="Metallo-dependent phosphatases"/>
    <property type="match status" value="1"/>
</dbReference>
<evidence type="ECO:0000256" key="2">
    <source>
        <dbReference type="ARBA" id="ARBA00022723"/>
    </source>
</evidence>
<sequence>MNISDIVRESSEYIENVKELIKLLVEVDSVINSSGNGLKYRVPGFYEIYSYNDVFVFGDLHGDLDALTLVFEKLGLMDKLENENVKLVFLGDYVDRGDKQLETITTLLILKKLYPDKIILLRGNHEPAPILEPSPHDFPIILNTKYGYEIGNKVYWIFLKIFNRLPYGARIPGKILMLHGGPPTKVLEAKSFEEAFSIGLPIVNDAVLEEILWNDPYETETYESSYRGAGFLYGSRVTKRALELANVKFIVRSHEPVHGFKLDHDGKVITVFSSLNVYRLYKVGYIHINQDSQLNSPNEIVRII</sequence>
<dbReference type="CDD" id="cd00144">
    <property type="entry name" value="MPP_PPP_family"/>
    <property type="match status" value="1"/>
</dbReference>
<dbReference type="GO" id="GO:0016787">
    <property type="term" value="F:hydrolase activity"/>
    <property type="evidence" value="ECO:0007669"/>
    <property type="project" value="InterPro"/>
</dbReference>
<dbReference type="Pfam" id="PF00149">
    <property type="entry name" value="Metallophos"/>
    <property type="match status" value="1"/>
</dbReference>
<gene>
    <name evidence="5" type="ORF">ENU20_03205</name>
</gene>
<dbReference type="InterPro" id="IPR004843">
    <property type="entry name" value="Calcineurin-like_PHP"/>
</dbReference>
<comment type="cofactor">
    <cofactor evidence="1">
        <name>Mn(2+)</name>
        <dbReference type="ChEBI" id="CHEBI:29035"/>
    </cofactor>
</comment>
<organism evidence="5">
    <name type="scientific">Staphylothermus marinus</name>
    <dbReference type="NCBI Taxonomy" id="2280"/>
    <lineage>
        <taxon>Archaea</taxon>
        <taxon>Thermoproteota</taxon>
        <taxon>Thermoprotei</taxon>
        <taxon>Desulfurococcales</taxon>
        <taxon>Desulfurococcaceae</taxon>
        <taxon>Staphylothermus</taxon>
    </lineage>
</organism>
<evidence type="ECO:0000256" key="1">
    <source>
        <dbReference type="ARBA" id="ARBA00001936"/>
    </source>
</evidence>
<comment type="caution">
    <text evidence="5">The sequence shown here is derived from an EMBL/GenBank/DDBJ whole genome shotgun (WGS) entry which is preliminary data.</text>
</comment>
<evidence type="ECO:0000256" key="3">
    <source>
        <dbReference type="ARBA" id="ARBA00023211"/>
    </source>
</evidence>
<dbReference type="InterPro" id="IPR051134">
    <property type="entry name" value="PPP_phosphatase"/>
</dbReference>
<protein>
    <submittedName>
        <fullName evidence="5">Serine/threonine protein phosphatase</fullName>
    </submittedName>
</protein>
<keyword evidence="3" id="KW-0464">Manganese</keyword>
<keyword evidence="2" id="KW-0479">Metal-binding</keyword>
<dbReference type="PROSITE" id="PS00125">
    <property type="entry name" value="SER_THR_PHOSPHATASE"/>
    <property type="match status" value="1"/>
</dbReference>
<proteinExistence type="predicted"/>
<evidence type="ECO:0000313" key="5">
    <source>
        <dbReference type="EMBL" id="HGQ74068.1"/>
    </source>
</evidence>
<dbReference type="AlphaFoldDB" id="A0A7C4NPA5"/>
<accession>A0A7C4NPA5</accession>
<dbReference type="EMBL" id="DTBP01000020">
    <property type="protein sequence ID" value="HGQ74068.1"/>
    <property type="molecule type" value="Genomic_DNA"/>
</dbReference>
<dbReference type="InterPro" id="IPR029052">
    <property type="entry name" value="Metallo-depent_PP-like"/>
</dbReference>
<evidence type="ECO:0000259" key="4">
    <source>
        <dbReference type="PROSITE" id="PS00125"/>
    </source>
</evidence>
<dbReference type="SMART" id="SM00156">
    <property type="entry name" value="PP2Ac"/>
    <property type="match status" value="1"/>
</dbReference>
<dbReference type="GO" id="GO:0046872">
    <property type="term" value="F:metal ion binding"/>
    <property type="evidence" value="ECO:0007669"/>
    <property type="project" value="UniProtKB-KW"/>
</dbReference>
<dbReference type="PANTHER" id="PTHR45668:SF5">
    <property type="entry name" value="SERINE_THREONINE-PROTEIN PHOSPHATASE 5"/>
    <property type="match status" value="1"/>
</dbReference>
<dbReference type="PRINTS" id="PR00114">
    <property type="entry name" value="STPHPHTASE"/>
</dbReference>
<name>A0A7C4NPA5_STAMA</name>